<reference evidence="2 3" key="1">
    <citation type="submission" date="2018-11" db="EMBL/GenBank/DDBJ databases">
        <authorList>
            <person name="Lopez-Roques C."/>
            <person name="Donnadieu C."/>
            <person name="Bouchez O."/>
            <person name="Klopp C."/>
            <person name="Cabau C."/>
            <person name="Zahm M."/>
        </authorList>
    </citation>
    <scope>NUCLEOTIDE SEQUENCE [LARGE SCALE GENOMIC DNA]</scope>
    <source>
        <strain evidence="2">RS831</strain>
        <tissue evidence="2">Whole body</tissue>
    </source>
</reference>
<organism evidence="2 3">
    <name type="scientific">Oryzias javanicus</name>
    <name type="common">Javanese ricefish</name>
    <name type="synonym">Aplocheilus javanicus</name>
    <dbReference type="NCBI Taxonomy" id="123683"/>
    <lineage>
        <taxon>Eukaryota</taxon>
        <taxon>Metazoa</taxon>
        <taxon>Chordata</taxon>
        <taxon>Craniata</taxon>
        <taxon>Vertebrata</taxon>
        <taxon>Euteleostomi</taxon>
        <taxon>Actinopterygii</taxon>
        <taxon>Neopterygii</taxon>
        <taxon>Teleostei</taxon>
        <taxon>Neoteleostei</taxon>
        <taxon>Acanthomorphata</taxon>
        <taxon>Ovalentaria</taxon>
        <taxon>Atherinomorphae</taxon>
        <taxon>Beloniformes</taxon>
        <taxon>Adrianichthyidae</taxon>
        <taxon>Oryziinae</taxon>
        <taxon>Oryzias</taxon>
    </lineage>
</organism>
<dbReference type="Proteomes" id="UP000283210">
    <property type="component" value="Chromosome 22"/>
</dbReference>
<dbReference type="EMBL" id="CM012458">
    <property type="protein sequence ID" value="RVE57274.1"/>
    <property type="molecule type" value="Genomic_DNA"/>
</dbReference>
<sequence length="216" mass="22901">MRSSTTTCTSRRKERVALPRAAQRRGLGLGGSGQHHASAAESLRPSARRASDQTELPRRDPPGQEGLVGFRHALSDSSSDPSFEEAMDDSAKEGEAPKASLMELELEGLVKKRGLLPSSLSGLQEATVARMSICSDAPSEASLMASSPDEGWVANLNHTSIDATLNNNTNNSRQQQEAGTESSTGIIIIPGSTAATVHHNQNLCSINLGDERESVL</sequence>
<dbReference type="AlphaFoldDB" id="A0A3S2NR29"/>
<protein>
    <submittedName>
        <fullName evidence="2">Uncharacterized protein</fullName>
    </submittedName>
</protein>
<accession>A0A3S2NR29</accession>
<proteinExistence type="predicted"/>
<evidence type="ECO:0000313" key="2">
    <source>
        <dbReference type="EMBL" id="RVE57274.1"/>
    </source>
</evidence>
<reference evidence="2 3" key="2">
    <citation type="submission" date="2019-01" db="EMBL/GenBank/DDBJ databases">
        <title>A chromosome length genome reference of the Java medaka (oryzias javanicus).</title>
        <authorList>
            <person name="Herpin A."/>
            <person name="Takehana Y."/>
            <person name="Naruse K."/>
            <person name="Ansai S."/>
            <person name="Kawaguchi M."/>
        </authorList>
    </citation>
    <scope>NUCLEOTIDE SEQUENCE [LARGE SCALE GENOMIC DNA]</scope>
    <source>
        <strain evidence="2">RS831</strain>
        <tissue evidence="2">Whole body</tissue>
    </source>
</reference>
<feature type="compositionally biased region" description="Basic and acidic residues" evidence="1">
    <location>
        <begin position="49"/>
        <end position="62"/>
    </location>
</feature>
<keyword evidence="3" id="KW-1185">Reference proteome</keyword>
<name>A0A3S2NR29_ORYJA</name>
<gene>
    <name evidence="2" type="ORF">OJAV_G00214680</name>
</gene>
<feature type="region of interest" description="Disordered" evidence="1">
    <location>
        <begin position="1"/>
        <end position="96"/>
    </location>
</feature>
<evidence type="ECO:0000313" key="3">
    <source>
        <dbReference type="Proteomes" id="UP000283210"/>
    </source>
</evidence>
<dbReference type="OrthoDB" id="8892145at2759"/>
<evidence type="ECO:0000256" key="1">
    <source>
        <dbReference type="SAM" id="MobiDB-lite"/>
    </source>
</evidence>